<dbReference type="SUPFAM" id="SSF102114">
    <property type="entry name" value="Radical SAM enzymes"/>
    <property type="match status" value="1"/>
</dbReference>
<organism evidence="8 9">
    <name type="scientific">Pontiella desulfatans</name>
    <dbReference type="NCBI Taxonomy" id="2750659"/>
    <lineage>
        <taxon>Bacteria</taxon>
        <taxon>Pseudomonadati</taxon>
        <taxon>Kiritimatiellota</taxon>
        <taxon>Kiritimatiellia</taxon>
        <taxon>Kiritimatiellales</taxon>
        <taxon>Pontiellaceae</taxon>
        <taxon>Pontiella</taxon>
    </lineage>
</organism>
<dbReference type="InterPro" id="IPR023885">
    <property type="entry name" value="4Fe4S-binding_SPASM_dom"/>
</dbReference>
<dbReference type="InterPro" id="IPR050377">
    <property type="entry name" value="Radical_SAM_PqqE_MftC-like"/>
</dbReference>
<dbReference type="EMBL" id="CAAHFG010000002">
    <property type="protein sequence ID" value="VGO15594.1"/>
    <property type="molecule type" value="Genomic_DNA"/>
</dbReference>
<dbReference type="GO" id="GO:0003824">
    <property type="term" value="F:catalytic activity"/>
    <property type="evidence" value="ECO:0007669"/>
    <property type="project" value="InterPro"/>
</dbReference>
<dbReference type="InterPro" id="IPR058240">
    <property type="entry name" value="rSAM_sf"/>
</dbReference>
<evidence type="ECO:0000259" key="6">
    <source>
        <dbReference type="Pfam" id="PF04055"/>
    </source>
</evidence>
<dbReference type="GO" id="GO:0046872">
    <property type="term" value="F:metal ion binding"/>
    <property type="evidence" value="ECO:0007669"/>
    <property type="project" value="UniProtKB-KW"/>
</dbReference>
<dbReference type="RefSeq" id="WP_136081145.1">
    <property type="nucleotide sequence ID" value="NZ_CAAHFG010000002.1"/>
</dbReference>
<name>A0A6C2U842_PONDE</name>
<evidence type="ECO:0000256" key="2">
    <source>
        <dbReference type="ARBA" id="ARBA00022691"/>
    </source>
</evidence>
<reference evidence="8 9" key="1">
    <citation type="submission" date="2019-04" db="EMBL/GenBank/DDBJ databases">
        <authorList>
            <person name="Van Vliet M D."/>
        </authorList>
    </citation>
    <scope>NUCLEOTIDE SEQUENCE [LARGE SCALE GENOMIC DNA]</scope>
    <source>
        <strain evidence="8 9">F1</strain>
    </source>
</reference>
<dbReference type="PANTHER" id="PTHR11228:SF7">
    <property type="entry name" value="PQQA PEPTIDE CYCLASE"/>
    <property type="match status" value="1"/>
</dbReference>
<accession>A0A6C2U842</accession>
<dbReference type="SFLD" id="SFLDS00029">
    <property type="entry name" value="Radical_SAM"/>
    <property type="match status" value="1"/>
</dbReference>
<dbReference type="Gene3D" id="3.20.20.70">
    <property type="entry name" value="Aldolase class I"/>
    <property type="match status" value="1"/>
</dbReference>
<dbReference type="PANTHER" id="PTHR11228">
    <property type="entry name" value="RADICAL SAM DOMAIN PROTEIN"/>
    <property type="match status" value="1"/>
</dbReference>
<dbReference type="Pfam" id="PF04055">
    <property type="entry name" value="Radical_SAM"/>
    <property type="match status" value="1"/>
</dbReference>
<evidence type="ECO:0000256" key="1">
    <source>
        <dbReference type="ARBA" id="ARBA00001966"/>
    </source>
</evidence>
<evidence type="ECO:0000313" key="8">
    <source>
        <dbReference type="EMBL" id="VGO15594.1"/>
    </source>
</evidence>
<keyword evidence="5" id="KW-0411">Iron-sulfur</keyword>
<keyword evidence="4" id="KW-0408">Iron</keyword>
<evidence type="ECO:0000256" key="4">
    <source>
        <dbReference type="ARBA" id="ARBA00023004"/>
    </source>
</evidence>
<keyword evidence="3" id="KW-0479">Metal-binding</keyword>
<evidence type="ECO:0000256" key="5">
    <source>
        <dbReference type="ARBA" id="ARBA00023014"/>
    </source>
</evidence>
<evidence type="ECO:0000313" key="9">
    <source>
        <dbReference type="Proteomes" id="UP000366872"/>
    </source>
</evidence>
<dbReference type="CDD" id="cd01335">
    <property type="entry name" value="Radical_SAM"/>
    <property type="match status" value="1"/>
</dbReference>
<proteinExistence type="predicted"/>
<dbReference type="InterPro" id="IPR013785">
    <property type="entry name" value="Aldolase_TIM"/>
</dbReference>
<keyword evidence="2" id="KW-0949">S-adenosyl-L-methionine</keyword>
<comment type="cofactor">
    <cofactor evidence="1">
        <name>[4Fe-4S] cluster</name>
        <dbReference type="ChEBI" id="CHEBI:49883"/>
    </cofactor>
</comment>
<sequence>MRQLLYLLIDKFLALLPGVQPYPRVLQFPITGRCNSKCGTCSVPELAPDVDMTVERVREIMKNDLFKNLQAIGINGGEPSLVKELPLIIDELLLLPRLRSIHMITNGMLTGRILEITKTMYEACRSKGVRFELSISLDGIEEVYWACRGVSSFAKTMATIKTVVEHPGVYCNSFTAGCTVSRYNVDHLTANDTYCAENGIPITYRLAVPNRRIHNLGYTDDFSVLVDENHRQTALEFFFGKVVDGNGSWRQRFTYYAIFKYLEAKGHRRLADCFWKWRDATVDEEGNIYYCATESKCLGKLDGSNAKAIFHSRESLQYRKELISENCQHCIHYAFFPTIGGALDFLGFILRRLSFPGSYRLMRRLG</sequence>
<evidence type="ECO:0000256" key="3">
    <source>
        <dbReference type="ARBA" id="ARBA00022723"/>
    </source>
</evidence>
<dbReference type="GO" id="GO:0051536">
    <property type="term" value="F:iron-sulfur cluster binding"/>
    <property type="evidence" value="ECO:0007669"/>
    <property type="project" value="UniProtKB-KW"/>
</dbReference>
<dbReference type="AlphaFoldDB" id="A0A6C2U842"/>
<feature type="domain" description="Radical SAM core" evidence="6">
    <location>
        <begin position="29"/>
        <end position="166"/>
    </location>
</feature>
<dbReference type="Proteomes" id="UP000366872">
    <property type="component" value="Unassembled WGS sequence"/>
</dbReference>
<protein>
    <submittedName>
        <fullName evidence="8">Uncharacterized protein</fullName>
    </submittedName>
</protein>
<keyword evidence="9" id="KW-1185">Reference proteome</keyword>
<feature type="domain" description="4Fe4S-binding SPASM" evidence="7">
    <location>
        <begin position="273"/>
        <end position="330"/>
    </location>
</feature>
<gene>
    <name evidence="8" type="ORF">PDESU_04179</name>
</gene>
<dbReference type="InterPro" id="IPR007197">
    <property type="entry name" value="rSAM"/>
</dbReference>
<dbReference type="Pfam" id="PF13186">
    <property type="entry name" value="SPASM"/>
    <property type="match status" value="1"/>
</dbReference>
<dbReference type="SFLD" id="SFLDG01067">
    <property type="entry name" value="SPASM/twitch_domain_containing"/>
    <property type="match status" value="1"/>
</dbReference>
<evidence type="ECO:0000259" key="7">
    <source>
        <dbReference type="Pfam" id="PF13186"/>
    </source>
</evidence>